<dbReference type="InterPro" id="IPR054337">
    <property type="entry name" value="Mtrc-MtrF-like_dom_II/IV"/>
</dbReference>
<dbReference type="PANTHER" id="PTHR35038:SF8">
    <property type="entry name" value="C-TYPE POLYHEME CYTOCHROME OMCC"/>
    <property type="match status" value="1"/>
</dbReference>
<evidence type="ECO:0000259" key="2">
    <source>
        <dbReference type="Pfam" id="PF22113"/>
    </source>
</evidence>
<dbReference type="GO" id="GO:0046872">
    <property type="term" value="F:metal ion binding"/>
    <property type="evidence" value="ECO:0007669"/>
    <property type="project" value="UniProtKB-KW"/>
</dbReference>
<dbReference type="SUPFAM" id="SSF48695">
    <property type="entry name" value="Multiheme cytochromes"/>
    <property type="match status" value="1"/>
</dbReference>
<dbReference type="EMBL" id="JADEXG010000007">
    <property type="protein sequence ID" value="MBE9076581.1"/>
    <property type="molecule type" value="Genomic_DNA"/>
</dbReference>
<accession>A0A8J7DKK4</accession>
<proteinExistence type="predicted"/>
<organism evidence="3 4">
    <name type="scientific">Vasconcelosia minhoensis LEGE 07310</name>
    <dbReference type="NCBI Taxonomy" id="915328"/>
    <lineage>
        <taxon>Bacteria</taxon>
        <taxon>Bacillati</taxon>
        <taxon>Cyanobacteriota</taxon>
        <taxon>Cyanophyceae</taxon>
        <taxon>Nodosilineales</taxon>
        <taxon>Cymatolegaceae</taxon>
        <taxon>Vasconcelosia</taxon>
        <taxon>Vasconcelosia minhoensis</taxon>
    </lineage>
</organism>
<name>A0A8J7DKK4_9CYAN</name>
<dbReference type="GO" id="GO:0030313">
    <property type="term" value="C:cell envelope"/>
    <property type="evidence" value="ECO:0007669"/>
    <property type="project" value="UniProtKB-SubCell"/>
</dbReference>
<protein>
    <submittedName>
        <fullName evidence="3">Cytochrome c3 family protein</fullName>
    </submittedName>
</protein>
<dbReference type="AlphaFoldDB" id="A0A8J7DKK4"/>
<comment type="caution">
    <text evidence="3">The sequence shown here is derived from an EMBL/GenBank/DDBJ whole genome shotgun (WGS) entry which is preliminary data.</text>
</comment>
<dbReference type="InterPro" id="IPR036280">
    <property type="entry name" value="Multihaem_cyt_sf"/>
</dbReference>
<evidence type="ECO:0000256" key="1">
    <source>
        <dbReference type="ARBA" id="ARBA00022729"/>
    </source>
</evidence>
<dbReference type="PANTHER" id="PTHR35038">
    <property type="entry name" value="DISSIMILATORY SULFITE REDUCTASE SIRA"/>
    <property type="match status" value="1"/>
</dbReference>
<reference evidence="3" key="1">
    <citation type="submission" date="2020-10" db="EMBL/GenBank/DDBJ databases">
        <authorList>
            <person name="Castelo-Branco R."/>
            <person name="Eusebio N."/>
            <person name="Adriana R."/>
            <person name="Vieira A."/>
            <person name="Brugerolle De Fraissinette N."/>
            <person name="Rezende De Castro R."/>
            <person name="Schneider M.P."/>
            <person name="Vasconcelos V."/>
            <person name="Leao P.N."/>
        </authorList>
    </citation>
    <scope>NUCLEOTIDE SEQUENCE</scope>
    <source>
        <strain evidence="3">LEGE 07310</strain>
    </source>
</reference>
<keyword evidence="1" id="KW-0732">Signal</keyword>
<evidence type="ECO:0000313" key="3">
    <source>
        <dbReference type="EMBL" id="MBE9076581.1"/>
    </source>
</evidence>
<dbReference type="InterPro" id="IPR051829">
    <property type="entry name" value="Multiheme_Cytochr_ET"/>
</dbReference>
<feature type="domain" description="Outer membrane cytochrome MtrC/MtrF-like" evidence="2">
    <location>
        <begin position="35"/>
        <end position="210"/>
    </location>
</feature>
<keyword evidence="4" id="KW-1185">Reference proteome</keyword>
<dbReference type="Pfam" id="PF22113">
    <property type="entry name" value="Mtrc-MtrF_II-IV_dom"/>
    <property type="match status" value="1"/>
</dbReference>
<dbReference type="GO" id="GO:0016491">
    <property type="term" value="F:oxidoreductase activity"/>
    <property type="evidence" value="ECO:0007669"/>
    <property type="project" value="TreeGrafter"/>
</dbReference>
<dbReference type="Gene3D" id="1.10.1130.10">
    <property type="entry name" value="Flavocytochrome C3, Chain A"/>
    <property type="match status" value="2"/>
</dbReference>
<sequence length="256" mass="28161">MLLMAIGTALPAEAVSESELDQITERWQISVHALNEVNCASCHQESESNAFVANPSYESCQSCHEDPVDTFLLGKHGIRLLEGESPLTPAMARLPMKHDALTKEMNCNTCHDVHSVDTVQAAVDACLTCHNDTHSLTYENSKHAELFLATKELPRPGPTAVTCATCHLPRTGFDQSDGTTLVKVNHNNTYTLKPQDRMVGEVCMNCHGVEYAFNSIFDPELVKANFDRPPALSLETFDMMRAAEKLRSGNPSDEAE</sequence>
<gene>
    <name evidence="3" type="ORF">IQ241_04600</name>
</gene>
<dbReference type="Proteomes" id="UP000636505">
    <property type="component" value="Unassembled WGS sequence"/>
</dbReference>
<evidence type="ECO:0000313" key="4">
    <source>
        <dbReference type="Proteomes" id="UP000636505"/>
    </source>
</evidence>